<name>A0A830HF81_9CHLO</name>
<feature type="compositionally biased region" description="Low complexity" evidence="1">
    <location>
        <begin position="1"/>
        <end position="18"/>
    </location>
</feature>
<dbReference type="Proteomes" id="UP000660262">
    <property type="component" value="Unassembled WGS sequence"/>
</dbReference>
<evidence type="ECO:0000313" key="3">
    <source>
        <dbReference type="EMBL" id="GHP05714.1"/>
    </source>
</evidence>
<dbReference type="EMBL" id="BNJQ01000011">
    <property type="protein sequence ID" value="GHP05714.1"/>
    <property type="molecule type" value="Genomic_DNA"/>
</dbReference>
<gene>
    <name evidence="3" type="ORF">PPROV_000446400</name>
</gene>
<feature type="region of interest" description="Disordered" evidence="1">
    <location>
        <begin position="1"/>
        <end position="30"/>
    </location>
</feature>
<evidence type="ECO:0000313" key="4">
    <source>
        <dbReference type="Proteomes" id="UP000660262"/>
    </source>
</evidence>
<dbReference type="Pfam" id="PF01476">
    <property type="entry name" value="LysM"/>
    <property type="match status" value="1"/>
</dbReference>
<proteinExistence type="predicted"/>
<comment type="caution">
    <text evidence="3">The sequence shown here is derived from an EMBL/GenBank/DDBJ whole genome shotgun (WGS) entry which is preliminary data.</text>
</comment>
<feature type="compositionally biased region" description="Polar residues" evidence="1">
    <location>
        <begin position="110"/>
        <end position="127"/>
    </location>
</feature>
<evidence type="ECO:0000259" key="2">
    <source>
        <dbReference type="Pfam" id="PF01476"/>
    </source>
</evidence>
<keyword evidence="4" id="KW-1185">Reference proteome</keyword>
<sequence length="133" mass="13705">MASWVSRRSSASPVAAHSSLRRSTSGFNGRFRRSVPRCAAKLTQDVDVVQHVVVRGDTLGKIASTYGVEPGNLVGAKATLSTGKARTIGSDGTVLLGHNASKALNGATKVDQSGQNGVASSEQQLSKNGEKAA</sequence>
<reference evidence="3" key="1">
    <citation type="submission" date="2020-10" db="EMBL/GenBank/DDBJ databases">
        <title>Unveiling of a novel bifunctional photoreceptor, Dualchrome1, isolated from a cosmopolitan green alga.</title>
        <authorList>
            <person name="Suzuki S."/>
            <person name="Kawachi M."/>
        </authorList>
    </citation>
    <scope>NUCLEOTIDE SEQUENCE</scope>
    <source>
        <strain evidence="3">NIES 2893</strain>
    </source>
</reference>
<feature type="region of interest" description="Disordered" evidence="1">
    <location>
        <begin position="109"/>
        <end position="133"/>
    </location>
</feature>
<dbReference type="AlphaFoldDB" id="A0A830HF81"/>
<dbReference type="InterPro" id="IPR018392">
    <property type="entry name" value="LysM"/>
</dbReference>
<organism evidence="3 4">
    <name type="scientific">Pycnococcus provasolii</name>
    <dbReference type="NCBI Taxonomy" id="41880"/>
    <lineage>
        <taxon>Eukaryota</taxon>
        <taxon>Viridiplantae</taxon>
        <taxon>Chlorophyta</taxon>
        <taxon>Pseudoscourfieldiophyceae</taxon>
        <taxon>Pseudoscourfieldiales</taxon>
        <taxon>Pycnococcaceae</taxon>
        <taxon>Pycnococcus</taxon>
    </lineage>
</organism>
<accession>A0A830HF81</accession>
<feature type="domain" description="LysM" evidence="2">
    <location>
        <begin position="51"/>
        <end position="73"/>
    </location>
</feature>
<protein>
    <recommendedName>
        <fullName evidence="2">LysM domain-containing protein</fullName>
    </recommendedName>
</protein>
<evidence type="ECO:0000256" key="1">
    <source>
        <dbReference type="SAM" id="MobiDB-lite"/>
    </source>
</evidence>